<dbReference type="InterPro" id="IPR000305">
    <property type="entry name" value="GIY-YIG_endonuc"/>
</dbReference>
<evidence type="ECO:0000256" key="8">
    <source>
        <dbReference type="ARBA" id="ARBA00042138"/>
    </source>
</evidence>
<dbReference type="InterPro" id="IPR035901">
    <property type="entry name" value="GIY-YIG_endonuc_sf"/>
</dbReference>
<reference evidence="11 12" key="1">
    <citation type="submission" date="2018-09" db="EMBL/GenBank/DDBJ databases">
        <title>Draft genome of Simplicispira sp. NY-02.</title>
        <authorList>
            <person name="Im W.T."/>
        </authorList>
    </citation>
    <scope>NUCLEOTIDE SEQUENCE [LARGE SCALE GENOMIC DNA]</scope>
    <source>
        <strain evidence="11 12">NY-02</strain>
    </source>
</reference>
<keyword evidence="1" id="KW-0227">DNA damage</keyword>
<dbReference type="Gene3D" id="3.40.1440.10">
    <property type="entry name" value="GIY-YIG endonuclease"/>
    <property type="match status" value="1"/>
</dbReference>
<evidence type="ECO:0000256" key="3">
    <source>
        <dbReference type="ARBA" id="ARBA00022801"/>
    </source>
</evidence>
<evidence type="ECO:0000256" key="4">
    <source>
        <dbReference type="ARBA" id="ARBA00022881"/>
    </source>
</evidence>
<dbReference type="GO" id="GO:0004518">
    <property type="term" value="F:nuclease activity"/>
    <property type="evidence" value="ECO:0007669"/>
    <property type="project" value="UniProtKB-KW"/>
</dbReference>
<proteinExistence type="predicted"/>
<dbReference type="InterPro" id="IPR050066">
    <property type="entry name" value="UvrABC_protein_C"/>
</dbReference>
<keyword evidence="3" id="KW-0378">Hydrolase</keyword>
<dbReference type="EMBL" id="QXJC01000010">
    <property type="protein sequence ID" value="RID97188.1"/>
    <property type="molecule type" value="Genomic_DNA"/>
</dbReference>
<evidence type="ECO:0000259" key="10">
    <source>
        <dbReference type="PROSITE" id="PS50164"/>
    </source>
</evidence>
<protein>
    <recommendedName>
        <fullName evidence="7">Excinuclease cho</fullName>
    </recommendedName>
    <alternativeName>
        <fullName evidence="9">Endonuclease cho</fullName>
    </alternativeName>
    <alternativeName>
        <fullName evidence="8">UvrC homolog protein</fullName>
    </alternativeName>
</protein>
<dbReference type="PANTHER" id="PTHR30562:SF10">
    <property type="entry name" value="EXCINUCLEASE CHO"/>
    <property type="match status" value="1"/>
</dbReference>
<dbReference type="Proteomes" id="UP000266302">
    <property type="component" value="Unassembled WGS sequence"/>
</dbReference>
<evidence type="ECO:0000256" key="2">
    <source>
        <dbReference type="ARBA" id="ARBA00022769"/>
    </source>
</evidence>
<dbReference type="PANTHER" id="PTHR30562">
    <property type="entry name" value="UVRC/OXIDOREDUCTASE"/>
    <property type="match status" value="1"/>
</dbReference>
<dbReference type="RefSeq" id="WP_119110414.1">
    <property type="nucleotide sequence ID" value="NZ_QXJC01000010.1"/>
</dbReference>
<evidence type="ECO:0000256" key="9">
    <source>
        <dbReference type="ARBA" id="ARBA00042732"/>
    </source>
</evidence>
<evidence type="ECO:0000256" key="7">
    <source>
        <dbReference type="ARBA" id="ARBA00040756"/>
    </source>
</evidence>
<evidence type="ECO:0000256" key="5">
    <source>
        <dbReference type="ARBA" id="ARBA00023204"/>
    </source>
</evidence>
<comment type="caution">
    <text evidence="11">The sequence shown here is derived from an EMBL/GenBank/DDBJ whole genome shotgun (WGS) entry which is preliminary data.</text>
</comment>
<dbReference type="GO" id="GO:0009432">
    <property type="term" value="P:SOS response"/>
    <property type="evidence" value="ECO:0007669"/>
    <property type="project" value="UniProtKB-KW"/>
</dbReference>
<dbReference type="SMART" id="SM00465">
    <property type="entry name" value="GIYc"/>
    <property type="match status" value="1"/>
</dbReference>
<accession>A0A398C8L4</accession>
<keyword evidence="12" id="KW-1185">Reference proteome</keyword>
<dbReference type="CDD" id="cd10434">
    <property type="entry name" value="GIY-YIG_UvrC_Cho"/>
    <property type="match status" value="1"/>
</dbReference>
<keyword evidence="6" id="KW-0742">SOS response</keyword>
<dbReference type="SUPFAM" id="SSF82771">
    <property type="entry name" value="GIY-YIG endonuclease"/>
    <property type="match status" value="1"/>
</dbReference>
<dbReference type="PROSITE" id="PS50164">
    <property type="entry name" value="GIY_YIG"/>
    <property type="match status" value="1"/>
</dbReference>
<evidence type="ECO:0000313" key="11">
    <source>
        <dbReference type="EMBL" id="RID97188.1"/>
    </source>
</evidence>
<dbReference type="GO" id="GO:0009380">
    <property type="term" value="C:excinuclease repair complex"/>
    <property type="evidence" value="ECO:0007669"/>
    <property type="project" value="TreeGrafter"/>
</dbReference>
<organism evidence="11 12">
    <name type="scientific">Simplicispira hankyongi</name>
    <dbReference type="NCBI Taxonomy" id="2315688"/>
    <lineage>
        <taxon>Bacteria</taxon>
        <taxon>Pseudomonadati</taxon>
        <taxon>Pseudomonadota</taxon>
        <taxon>Betaproteobacteria</taxon>
        <taxon>Burkholderiales</taxon>
        <taxon>Comamonadaceae</taxon>
        <taxon>Simplicispira</taxon>
    </lineage>
</organism>
<keyword evidence="4" id="KW-0267">Excision nuclease</keyword>
<keyword evidence="5" id="KW-0234">DNA repair</keyword>
<gene>
    <name evidence="11" type="ORF">D3F03_15780</name>
</gene>
<dbReference type="NCBIfam" id="NF007833">
    <property type="entry name" value="PRK10545.1"/>
    <property type="match status" value="1"/>
</dbReference>
<dbReference type="OrthoDB" id="9803913at2"/>
<evidence type="ECO:0000256" key="6">
    <source>
        <dbReference type="ARBA" id="ARBA00023236"/>
    </source>
</evidence>
<sequence length="297" mass="33508">MHIPARRRPEFDEARIYEYPAHLREAIADMPSAPGVYIFHGEEGDLPLYIGKSVNLRSRLLAHLRTADEARMLRQTRRIIHVRTAGEIGALLLEAHLIKQMHPLFNQKLRRSRQLCALRMDGDRPEVVYSKDIQFATEPGLYGLFSSHRAAQDGLRNLADLHKLCYGALGLEKLPPGKACFRAMLRQCAGVCRGDESPGAHRQRLFTALQDLQIATWPYPGAIGLVERFVPERSESAQPPHPHDFQIHVLRHWCYLGSVTDRQEAAALDRVSAGFDADGYKILCKPLLSGRAEIILL</sequence>
<dbReference type="GO" id="GO:0006289">
    <property type="term" value="P:nucleotide-excision repair"/>
    <property type="evidence" value="ECO:0007669"/>
    <property type="project" value="InterPro"/>
</dbReference>
<dbReference type="GO" id="GO:0016787">
    <property type="term" value="F:hydrolase activity"/>
    <property type="evidence" value="ECO:0007669"/>
    <property type="project" value="UniProtKB-KW"/>
</dbReference>
<feature type="domain" description="GIY-YIG" evidence="10">
    <location>
        <begin position="32"/>
        <end position="107"/>
    </location>
</feature>
<name>A0A398C8L4_9BURK</name>
<evidence type="ECO:0000313" key="12">
    <source>
        <dbReference type="Proteomes" id="UP000266302"/>
    </source>
</evidence>
<keyword evidence="2" id="KW-0228">DNA excision</keyword>
<dbReference type="InterPro" id="IPR047296">
    <property type="entry name" value="GIY-YIG_UvrC_Cho"/>
</dbReference>
<dbReference type="AlphaFoldDB" id="A0A398C8L4"/>
<evidence type="ECO:0000256" key="1">
    <source>
        <dbReference type="ARBA" id="ARBA00022763"/>
    </source>
</evidence>